<evidence type="ECO:0000313" key="2">
    <source>
        <dbReference type="EMBL" id="VVC88714.1"/>
    </source>
</evidence>
<feature type="compositionally biased region" description="Low complexity" evidence="1">
    <location>
        <begin position="120"/>
        <end position="137"/>
    </location>
</feature>
<name>A0A5E4PUZ7_9NEOP</name>
<feature type="region of interest" description="Disordered" evidence="1">
    <location>
        <begin position="120"/>
        <end position="205"/>
    </location>
</feature>
<sequence>MLPCSALVEDVVRLRAANEHLTEKVADLNAQFAQFQARARPEHSEQPNSAPEQTAPSPTQSDAHLRQVIDAVWKMMDGRLAGLEARLPPAPIVRPLLASSQPKPAPVPRRPSISGGRVLVTNSAATPPPASAVAPKTKATRSIKAAPRAGLAPAGTETEPGPSSSASQNDGWTFVKSAKKYRGRKKTDTSSQPQAVSTKTKRTRKLQPSKTAAVVVTLLPEAAGKGLTYAAVLKKARNTLASEFGSVGARLRLAQTGARVLEFPGADGAKTADTFAQKLRSVLADSEGVRVARPTKCTQMLISGLDDSVSVDDVRVAIQSKTGCSSDNIRVGIIRPGKGGLGAVSAAQWQLPKP</sequence>
<feature type="region of interest" description="Disordered" evidence="1">
    <location>
        <begin position="36"/>
        <end position="62"/>
    </location>
</feature>
<accession>A0A5E4PUZ7</accession>
<evidence type="ECO:0008006" key="4">
    <source>
        <dbReference type="Google" id="ProtNLM"/>
    </source>
</evidence>
<organism evidence="2 3">
    <name type="scientific">Leptidea sinapis</name>
    <dbReference type="NCBI Taxonomy" id="189913"/>
    <lineage>
        <taxon>Eukaryota</taxon>
        <taxon>Metazoa</taxon>
        <taxon>Ecdysozoa</taxon>
        <taxon>Arthropoda</taxon>
        <taxon>Hexapoda</taxon>
        <taxon>Insecta</taxon>
        <taxon>Pterygota</taxon>
        <taxon>Neoptera</taxon>
        <taxon>Endopterygota</taxon>
        <taxon>Lepidoptera</taxon>
        <taxon>Glossata</taxon>
        <taxon>Ditrysia</taxon>
        <taxon>Papilionoidea</taxon>
        <taxon>Pieridae</taxon>
        <taxon>Dismorphiinae</taxon>
        <taxon>Leptidea</taxon>
    </lineage>
</organism>
<protein>
    <recommendedName>
        <fullName evidence="4">Gag-like protein</fullName>
    </recommendedName>
</protein>
<dbReference type="Proteomes" id="UP000324832">
    <property type="component" value="Unassembled WGS sequence"/>
</dbReference>
<gene>
    <name evidence="2" type="ORF">LSINAPIS_LOCUS2016</name>
</gene>
<proteinExistence type="predicted"/>
<evidence type="ECO:0000313" key="3">
    <source>
        <dbReference type="Proteomes" id="UP000324832"/>
    </source>
</evidence>
<feature type="region of interest" description="Disordered" evidence="1">
    <location>
        <begin position="96"/>
        <end position="115"/>
    </location>
</feature>
<feature type="compositionally biased region" description="Polar residues" evidence="1">
    <location>
        <begin position="161"/>
        <end position="171"/>
    </location>
</feature>
<dbReference type="AlphaFoldDB" id="A0A5E4PUZ7"/>
<reference evidence="2 3" key="1">
    <citation type="submission" date="2017-07" db="EMBL/GenBank/DDBJ databases">
        <authorList>
            <person name="Talla V."/>
            <person name="Backstrom N."/>
        </authorList>
    </citation>
    <scope>NUCLEOTIDE SEQUENCE [LARGE SCALE GENOMIC DNA]</scope>
</reference>
<feature type="compositionally biased region" description="Polar residues" evidence="1">
    <location>
        <begin position="46"/>
        <end position="62"/>
    </location>
</feature>
<feature type="compositionally biased region" description="Polar residues" evidence="1">
    <location>
        <begin position="189"/>
        <end position="198"/>
    </location>
</feature>
<keyword evidence="3" id="KW-1185">Reference proteome</keyword>
<evidence type="ECO:0000256" key="1">
    <source>
        <dbReference type="SAM" id="MobiDB-lite"/>
    </source>
</evidence>
<dbReference type="EMBL" id="FZQP02000377">
    <property type="protein sequence ID" value="VVC88714.1"/>
    <property type="molecule type" value="Genomic_DNA"/>
</dbReference>